<comment type="similarity">
    <text evidence="1">Belongs to the short-chain dehydrogenases/reductases (SDR) family.</text>
</comment>
<evidence type="ECO:0000256" key="3">
    <source>
        <dbReference type="SAM" id="MobiDB-lite"/>
    </source>
</evidence>
<dbReference type="InterPro" id="IPR036291">
    <property type="entry name" value="NAD(P)-bd_dom_sf"/>
</dbReference>
<keyword evidence="5" id="KW-1185">Reference proteome</keyword>
<dbReference type="Proteomes" id="UP000249065">
    <property type="component" value="Unassembled WGS sequence"/>
</dbReference>
<dbReference type="Pfam" id="PF13561">
    <property type="entry name" value="adh_short_C2"/>
    <property type="match status" value="1"/>
</dbReference>
<dbReference type="CDD" id="cd05233">
    <property type="entry name" value="SDR_c"/>
    <property type="match status" value="1"/>
</dbReference>
<name>A0A327MC52_9PROT</name>
<dbReference type="PRINTS" id="PR00080">
    <property type="entry name" value="SDRFAMILY"/>
</dbReference>
<dbReference type="PANTHER" id="PTHR43639">
    <property type="entry name" value="OXIDOREDUCTASE, SHORT-CHAIN DEHYDROGENASE/REDUCTASE FAMILY (AFU_ORTHOLOGUE AFUA_5G02870)"/>
    <property type="match status" value="1"/>
</dbReference>
<gene>
    <name evidence="4" type="ORF">DOO78_03050</name>
</gene>
<dbReference type="AlphaFoldDB" id="A0A327MC52"/>
<keyword evidence="2" id="KW-0560">Oxidoreductase</keyword>
<evidence type="ECO:0000313" key="5">
    <source>
        <dbReference type="Proteomes" id="UP000249065"/>
    </source>
</evidence>
<dbReference type="EMBL" id="QLIX01000002">
    <property type="protein sequence ID" value="RAI60085.1"/>
    <property type="molecule type" value="Genomic_DNA"/>
</dbReference>
<dbReference type="GO" id="GO:0016491">
    <property type="term" value="F:oxidoreductase activity"/>
    <property type="evidence" value="ECO:0007669"/>
    <property type="project" value="UniProtKB-KW"/>
</dbReference>
<proteinExistence type="inferred from homology"/>
<comment type="caution">
    <text evidence="4">The sequence shown here is derived from an EMBL/GenBank/DDBJ whole genome shotgun (WGS) entry which is preliminary data.</text>
</comment>
<organism evidence="4 5">
    <name type="scientific">Roseicella frigidaeris</name>
    <dbReference type="NCBI Taxonomy" id="2230885"/>
    <lineage>
        <taxon>Bacteria</taxon>
        <taxon>Pseudomonadati</taxon>
        <taxon>Pseudomonadota</taxon>
        <taxon>Alphaproteobacteria</taxon>
        <taxon>Acetobacterales</taxon>
        <taxon>Roseomonadaceae</taxon>
        <taxon>Roseicella</taxon>
    </lineage>
</organism>
<evidence type="ECO:0008006" key="6">
    <source>
        <dbReference type="Google" id="ProtNLM"/>
    </source>
</evidence>
<reference evidence="5" key="1">
    <citation type="submission" date="2018-06" db="EMBL/GenBank/DDBJ databases">
        <authorList>
            <person name="Khan S.A."/>
        </authorList>
    </citation>
    <scope>NUCLEOTIDE SEQUENCE [LARGE SCALE GENOMIC DNA]</scope>
    <source>
        <strain evidence="5">DB-1506</strain>
    </source>
</reference>
<sequence length="281" mass="29305">MGSPARARQGTVAGPRPHGMLDPRIREGGMAGIGKVALLTGASRGIGRESAEALAAKGLSLFLVAEGTEAELAEAEAACRRAGAPEVAVALVDLAAPGAAEAMVGSALERFGRVDVLVNNAAIRCRKPFGSFTREEFTALVSVNLAAAFFASQAVLPAMRRQGGGRIIHVASQAGRVAFEDNALYGSLKAALIQLTRNMAYELSKDGIEVNSVSPGPIATQYNIESYGRIPGRTEQMAGRVPLGRLGQPREIAEVIAFLATAEGHFIQGHDLVVDGGYTIQ</sequence>
<dbReference type="PRINTS" id="PR00081">
    <property type="entry name" value="GDHRDH"/>
</dbReference>
<dbReference type="OrthoDB" id="9789398at2"/>
<evidence type="ECO:0000256" key="2">
    <source>
        <dbReference type="ARBA" id="ARBA00023002"/>
    </source>
</evidence>
<dbReference type="PANTHER" id="PTHR43639:SF1">
    <property type="entry name" value="SHORT-CHAIN DEHYDROGENASE_REDUCTASE FAMILY PROTEIN"/>
    <property type="match status" value="1"/>
</dbReference>
<dbReference type="FunFam" id="3.40.50.720:FF:000084">
    <property type="entry name" value="Short-chain dehydrogenase reductase"/>
    <property type="match status" value="1"/>
</dbReference>
<accession>A0A327MC52</accession>
<dbReference type="InterPro" id="IPR002347">
    <property type="entry name" value="SDR_fam"/>
</dbReference>
<protein>
    <recommendedName>
        <fullName evidence="6">Short-chain dehydrogenase</fullName>
    </recommendedName>
</protein>
<evidence type="ECO:0000313" key="4">
    <source>
        <dbReference type="EMBL" id="RAI60085.1"/>
    </source>
</evidence>
<evidence type="ECO:0000256" key="1">
    <source>
        <dbReference type="ARBA" id="ARBA00006484"/>
    </source>
</evidence>
<feature type="region of interest" description="Disordered" evidence="3">
    <location>
        <begin position="1"/>
        <end position="23"/>
    </location>
</feature>
<dbReference type="SUPFAM" id="SSF51735">
    <property type="entry name" value="NAD(P)-binding Rossmann-fold domains"/>
    <property type="match status" value="1"/>
</dbReference>
<dbReference type="Gene3D" id="3.40.50.720">
    <property type="entry name" value="NAD(P)-binding Rossmann-like Domain"/>
    <property type="match status" value="1"/>
</dbReference>